<evidence type="ECO:0000259" key="13">
    <source>
        <dbReference type="PROSITE" id="PS50157"/>
    </source>
</evidence>
<dbReference type="PROSITE" id="PS50157">
    <property type="entry name" value="ZINC_FINGER_C2H2_2"/>
    <property type="match status" value="3"/>
</dbReference>
<evidence type="ECO:0000256" key="6">
    <source>
        <dbReference type="ARBA" id="ARBA00022833"/>
    </source>
</evidence>
<feature type="compositionally biased region" description="Basic and acidic residues" evidence="12">
    <location>
        <begin position="130"/>
        <end position="139"/>
    </location>
</feature>
<dbReference type="InterPro" id="IPR013087">
    <property type="entry name" value="Znf_C2H2_type"/>
</dbReference>
<dbReference type="GO" id="GO:0005634">
    <property type="term" value="C:nucleus"/>
    <property type="evidence" value="ECO:0007669"/>
    <property type="project" value="UniProtKB-SubCell"/>
</dbReference>
<dbReference type="FunFam" id="3.30.160.60:FF:001289">
    <property type="entry name" value="Zinc finger protein 574"/>
    <property type="match status" value="1"/>
</dbReference>
<proteinExistence type="inferred from homology"/>
<evidence type="ECO:0000256" key="9">
    <source>
        <dbReference type="ARBA" id="ARBA00023163"/>
    </source>
</evidence>
<keyword evidence="6" id="KW-0862">Zinc</keyword>
<dbReference type="FunFam" id="3.30.160.60:FF:000075">
    <property type="entry name" value="Putative zinc finger protein 536"/>
    <property type="match status" value="1"/>
</dbReference>
<evidence type="ECO:0000256" key="10">
    <source>
        <dbReference type="ARBA" id="ARBA00023242"/>
    </source>
</evidence>
<evidence type="ECO:0000256" key="11">
    <source>
        <dbReference type="PROSITE-ProRule" id="PRU00042"/>
    </source>
</evidence>
<dbReference type="InterPro" id="IPR036236">
    <property type="entry name" value="Znf_C2H2_sf"/>
</dbReference>
<keyword evidence="10" id="KW-0539">Nucleus</keyword>
<sequence length="299" mass="35295">METNELHEFGINDEQEVSKCGLCEKTFASLRGLQQHIGIHSEFKPYQCDVCAKRFKFKSNMYEHRSIHTGFHPHKCPFCDKTFRLKGNMKKHMRTHVSSNEELEQVFRPFAHNNRSHYSPPPPPPPEPPKFADQHEIKPRTSRSLKLGRNSTKWIEMLIRNELLPISTIEEKLEHVKDLVVFNGEEENNVDTLFEDCKSIEFEIYNCPFCKTKCRGKLACDSHIRKTHAKIRENDEWFCDTCVRHFTSENIYLQHQSYHTRIQLMLQNNHVKAFDNPTVSIDQIAYHRLDFSNNNHQEI</sequence>
<keyword evidence="9" id="KW-0804">Transcription</keyword>
<evidence type="ECO:0000256" key="2">
    <source>
        <dbReference type="ARBA" id="ARBA00006991"/>
    </source>
</evidence>
<dbReference type="OrthoDB" id="654211at2759"/>
<evidence type="ECO:0000256" key="1">
    <source>
        <dbReference type="ARBA" id="ARBA00004123"/>
    </source>
</evidence>
<name>A0A9P1MSD9_9PELO</name>
<dbReference type="GO" id="GO:0000981">
    <property type="term" value="F:DNA-binding transcription factor activity, RNA polymerase II-specific"/>
    <property type="evidence" value="ECO:0007669"/>
    <property type="project" value="TreeGrafter"/>
</dbReference>
<dbReference type="PROSITE" id="PS00028">
    <property type="entry name" value="ZINC_FINGER_C2H2_1"/>
    <property type="match status" value="5"/>
</dbReference>
<gene>
    <name evidence="14" type="ORF">CAMP_LOCUS596</name>
</gene>
<keyword evidence="15" id="KW-1185">Reference proteome</keyword>
<comment type="caution">
    <text evidence="14">The sequence shown here is derived from an EMBL/GenBank/DDBJ whole genome shotgun (WGS) entry which is preliminary data.</text>
</comment>
<evidence type="ECO:0000313" key="14">
    <source>
        <dbReference type="EMBL" id="CAI5437959.1"/>
    </source>
</evidence>
<dbReference type="AlphaFoldDB" id="A0A9P1MSD9"/>
<dbReference type="Proteomes" id="UP001152747">
    <property type="component" value="Unassembled WGS sequence"/>
</dbReference>
<dbReference type="Pfam" id="PF00096">
    <property type="entry name" value="zf-C2H2"/>
    <property type="match status" value="3"/>
</dbReference>
<evidence type="ECO:0000256" key="7">
    <source>
        <dbReference type="ARBA" id="ARBA00023015"/>
    </source>
</evidence>
<dbReference type="PANTHER" id="PTHR24381">
    <property type="entry name" value="ZINC FINGER PROTEIN"/>
    <property type="match status" value="1"/>
</dbReference>
<dbReference type="GO" id="GO:0000977">
    <property type="term" value="F:RNA polymerase II transcription regulatory region sequence-specific DNA binding"/>
    <property type="evidence" value="ECO:0007669"/>
    <property type="project" value="TreeGrafter"/>
</dbReference>
<feature type="domain" description="C2H2-type" evidence="13">
    <location>
        <begin position="18"/>
        <end position="45"/>
    </location>
</feature>
<dbReference type="Gene3D" id="3.30.160.60">
    <property type="entry name" value="Classic Zinc Finger"/>
    <property type="match status" value="4"/>
</dbReference>
<accession>A0A9P1MSD9</accession>
<dbReference type="GO" id="GO:0008270">
    <property type="term" value="F:zinc ion binding"/>
    <property type="evidence" value="ECO:0007669"/>
    <property type="project" value="UniProtKB-KW"/>
</dbReference>
<evidence type="ECO:0000256" key="5">
    <source>
        <dbReference type="ARBA" id="ARBA00022771"/>
    </source>
</evidence>
<dbReference type="SMART" id="SM00355">
    <property type="entry name" value="ZnF_C2H2"/>
    <property type="match status" value="5"/>
</dbReference>
<comment type="subcellular location">
    <subcellularLocation>
        <location evidence="1">Nucleus</location>
    </subcellularLocation>
</comment>
<organism evidence="14 15">
    <name type="scientific">Caenorhabditis angaria</name>
    <dbReference type="NCBI Taxonomy" id="860376"/>
    <lineage>
        <taxon>Eukaryota</taxon>
        <taxon>Metazoa</taxon>
        <taxon>Ecdysozoa</taxon>
        <taxon>Nematoda</taxon>
        <taxon>Chromadorea</taxon>
        <taxon>Rhabditida</taxon>
        <taxon>Rhabditina</taxon>
        <taxon>Rhabditomorpha</taxon>
        <taxon>Rhabditoidea</taxon>
        <taxon>Rhabditidae</taxon>
        <taxon>Peloderinae</taxon>
        <taxon>Caenorhabditis</taxon>
    </lineage>
</organism>
<evidence type="ECO:0000256" key="3">
    <source>
        <dbReference type="ARBA" id="ARBA00022723"/>
    </source>
</evidence>
<comment type="similarity">
    <text evidence="2">Belongs to the krueppel C2H2-type zinc-finger protein family.</text>
</comment>
<evidence type="ECO:0000256" key="12">
    <source>
        <dbReference type="SAM" id="MobiDB-lite"/>
    </source>
</evidence>
<feature type="domain" description="C2H2-type" evidence="13">
    <location>
        <begin position="74"/>
        <end position="101"/>
    </location>
</feature>
<evidence type="ECO:0000256" key="4">
    <source>
        <dbReference type="ARBA" id="ARBA00022737"/>
    </source>
</evidence>
<feature type="compositionally biased region" description="Pro residues" evidence="12">
    <location>
        <begin position="119"/>
        <end position="129"/>
    </location>
</feature>
<feature type="region of interest" description="Disordered" evidence="12">
    <location>
        <begin position="112"/>
        <end position="141"/>
    </location>
</feature>
<keyword evidence="8" id="KW-0238">DNA-binding</keyword>
<protein>
    <recommendedName>
        <fullName evidence="13">C2H2-type domain-containing protein</fullName>
    </recommendedName>
</protein>
<evidence type="ECO:0000256" key="8">
    <source>
        <dbReference type="ARBA" id="ARBA00023125"/>
    </source>
</evidence>
<keyword evidence="4" id="KW-0677">Repeat</keyword>
<keyword evidence="3" id="KW-0479">Metal-binding</keyword>
<evidence type="ECO:0000313" key="15">
    <source>
        <dbReference type="Proteomes" id="UP001152747"/>
    </source>
</evidence>
<feature type="domain" description="C2H2-type" evidence="13">
    <location>
        <begin position="46"/>
        <end position="73"/>
    </location>
</feature>
<dbReference type="SUPFAM" id="SSF57667">
    <property type="entry name" value="beta-beta-alpha zinc fingers"/>
    <property type="match status" value="2"/>
</dbReference>
<dbReference type="PANTHER" id="PTHR24381:SF393">
    <property type="entry name" value="CHROMATIN-LINKED ADAPTOR FOR MSL PROTEINS, ISOFORM B"/>
    <property type="match status" value="1"/>
</dbReference>
<dbReference type="EMBL" id="CANHGI010000001">
    <property type="protein sequence ID" value="CAI5437959.1"/>
    <property type="molecule type" value="Genomic_DNA"/>
</dbReference>
<keyword evidence="5 11" id="KW-0863">Zinc-finger</keyword>
<reference evidence="14" key="1">
    <citation type="submission" date="2022-11" db="EMBL/GenBank/DDBJ databases">
        <authorList>
            <person name="Kikuchi T."/>
        </authorList>
    </citation>
    <scope>NUCLEOTIDE SEQUENCE</scope>
    <source>
        <strain evidence="14">PS1010</strain>
    </source>
</reference>
<keyword evidence="7" id="KW-0805">Transcription regulation</keyword>